<proteinExistence type="predicted"/>
<dbReference type="EMBL" id="CP157947">
    <property type="protein sequence ID" value="XBS68057.1"/>
    <property type="molecule type" value="Genomic_DNA"/>
</dbReference>
<keyword evidence="1" id="KW-0812">Transmembrane</keyword>
<gene>
    <name evidence="2" type="ORF">ABK905_14375</name>
</gene>
<protein>
    <submittedName>
        <fullName evidence="2">YnhF family membrane protein</fullName>
    </submittedName>
</protein>
<evidence type="ECO:0000313" key="2">
    <source>
        <dbReference type="EMBL" id="XBS68057.1"/>
    </source>
</evidence>
<evidence type="ECO:0000256" key="1">
    <source>
        <dbReference type="SAM" id="Phobius"/>
    </source>
</evidence>
<name>A0AAU7Q568_9GAMM</name>
<keyword evidence="1" id="KW-1133">Transmembrane helix</keyword>
<dbReference type="InterPro" id="IPR047743">
    <property type="entry name" value="YnhF-like"/>
</dbReference>
<sequence>MSGDFKLSLLTTVFALLVIIAFSFTAVMN</sequence>
<organism evidence="2">
    <name type="scientific">Acerihabitans sp. KWT182</name>
    <dbReference type="NCBI Taxonomy" id="3157919"/>
    <lineage>
        <taxon>Bacteria</taxon>
        <taxon>Pseudomonadati</taxon>
        <taxon>Pseudomonadota</taxon>
        <taxon>Gammaproteobacteria</taxon>
        <taxon>Enterobacterales</taxon>
        <taxon>Pectobacteriaceae</taxon>
        <taxon>Acerihabitans</taxon>
    </lineage>
</organism>
<dbReference type="AlphaFoldDB" id="A0AAU7Q568"/>
<reference evidence="2" key="1">
    <citation type="submission" date="2024-06" db="EMBL/GenBank/DDBJ databases">
        <authorList>
            <person name="Coelho C."/>
            <person name="Bento M."/>
            <person name="Garcia E."/>
            <person name="Camelo A."/>
            <person name="Brandao I."/>
            <person name="Espirito Santo C."/>
            <person name="Trovao J."/>
            <person name="Verissimo A."/>
            <person name="Costa J."/>
            <person name="Tiago I."/>
        </authorList>
    </citation>
    <scope>NUCLEOTIDE SEQUENCE</scope>
    <source>
        <strain evidence="2">KWT182</strain>
    </source>
</reference>
<dbReference type="NCBIfam" id="NF033411">
    <property type="entry name" value="small_mem_YnhF"/>
    <property type="match status" value="1"/>
</dbReference>
<keyword evidence="1" id="KW-0472">Membrane</keyword>
<feature type="transmembrane region" description="Helical" evidence="1">
    <location>
        <begin position="7"/>
        <end position="28"/>
    </location>
</feature>
<accession>A0AAU7Q568</accession>